<sequence length="186" mass="21075">MLFYLFLYINISFIYFFYSFIYFYTSILALYTFFTLLSIFYKSFSLLIFIPSSSNSLAVIPFPGIFLPEKLPSYIRLHPQEGLPSFSIASLHTYKFAIFRVSLAPLTKFSVTSLLSLVITFPSTISAGGLGVDRPPNCSGHTSVNSLPFKYSLTFSFSLLSPLYLQFIPIKHADTNIIKMCSYTNS</sequence>
<dbReference type="KEGG" id="cdc:CD196_0654"/>
<keyword evidence="1 2" id="KW-0812">Transmembrane</keyword>
<dbReference type="AlphaFoldDB" id="A0A0H3N922"/>
<keyword evidence="1" id="KW-1133">Transmembrane helix</keyword>
<feature type="transmembrane region" description="Helical" evidence="1">
    <location>
        <begin position="151"/>
        <end position="170"/>
    </location>
</feature>
<proteinExistence type="predicted"/>
<organism evidence="2 3">
    <name type="scientific">Clostridioides difficile (strain CD196)</name>
    <name type="common">Peptoclostridium difficile</name>
    <dbReference type="NCBI Taxonomy" id="645462"/>
    <lineage>
        <taxon>Bacteria</taxon>
        <taxon>Bacillati</taxon>
        <taxon>Bacillota</taxon>
        <taxon>Clostridia</taxon>
        <taxon>Peptostreptococcales</taxon>
        <taxon>Peptostreptococcaceae</taxon>
        <taxon>Clostridioides</taxon>
    </lineage>
</organism>
<protein>
    <submittedName>
        <fullName evidence="2">Hypothetical transmembrane protein</fullName>
    </submittedName>
</protein>
<dbReference type="HOGENOM" id="CLU_1453157_0_0_9"/>
<feature type="transmembrane region" description="Helical" evidence="1">
    <location>
        <begin position="6"/>
        <end position="34"/>
    </location>
</feature>
<keyword evidence="1" id="KW-0472">Membrane</keyword>
<feature type="transmembrane region" description="Helical" evidence="1">
    <location>
        <begin position="111"/>
        <end position="131"/>
    </location>
</feature>
<evidence type="ECO:0000313" key="3">
    <source>
        <dbReference type="Proteomes" id="UP000002068"/>
    </source>
</evidence>
<evidence type="ECO:0000256" key="1">
    <source>
        <dbReference type="SAM" id="Phobius"/>
    </source>
</evidence>
<accession>A0A0H3N922</accession>
<reference evidence="2 3" key="1">
    <citation type="journal article" date="2009" name="Genome Biol.">
        <title>Comparative genome and phenotypic analysis of Clostridium difficile 027 strains provides insight into the evolution of a hypervirulent bacterium.</title>
        <authorList>
            <person name="Stabler R.A."/>
            <person name="He M."/>
            <person name="Dawson L."/>
            <person name="Martin M."/>
            <person name="Valiente E."/>
            <person name="Corton C."/>
            <person name="Lawley T.D."/>
            <person name="Sebaihia M."/>
            <person name="Quail M.A."/>
            <person name="Rose G."/>
            <person name="Gerding D.N."/>
            <person name="Gibert M."/>
            <person name="Popoff M.R."/>
            <person name="Parkhill J."/>
            <person name="Dougan G."/>
            <person name="Wren B.W."/>
        </authorList>
    </citation>
    <scope>NUCLEOTIDE SEQUENCE [LARGE SCALE GENOMIC DNA]</scope>
    <source>
        <strain evidence="2 3">CD196</strain>
    </source>
</reference>
<name>A0A0H3N922_CLODC</name>
<dbReference type="Proteomes" id="UP000002068">
    <property type="component" value="Chromosome"/>
</dbReference>
<gene>
    <name evidence="2" type="ordered locus">CD196_0654</name>
</gene>
<dbReference type="EMBL" id="FN538970">
    <property type="protein sequence ID" value="CBA61253.1"/>
    <property type="molecule type" value="Genomic_DNA"/>
</dbReference>
<evidence type="ECO:0000313" key="2">
    <source>
        <dbReference type="EMBL" id="CBA61253.1"/>
    </source>
</evidence>